<dbReference type="HAMAP" id="MF_00276">
    <property type="entry name" value="KdpC"/>
    <property type="match status" value="1"/>
</dbReference>
<protein>
    <recommendedName>
        <fullName evidence="11">Potassium-transporting ATPase KdpC subunit</fullName>
    </recommendedName>
    <alternativeName>
        <fullName evidence="11">ATP phosphohydrolase [potassium-transporting] C chain</fullName>
    </alternativeName>
    <alternativeName>
        <fullName evidence="11">Potassium-binding and translocating subunit C</fullName>
    </alternativeName>
    <alternativeName>
        <fullName evidence="11">Potassium-translocating ATPase C chain</fullName>
    </alternativeName>
</protein>
<evidence type="ECO:0000256" key="7">
    <source>
        <dbReference type="ARBA" id="ARBA00022958"/>
    </source>
</evidence>
<comment type="similarity">
    <text evidence="11">Belongs to the KdpC family.</text>
</comment>
<dbReference type="GO" id="GO:0005524">
    <property type="term" value="F:ATP binding"/>
    <property type="evidence" value="ECO:0007669"/>
    <property type="project" value="UniProtKB-UniRule"/>
</dbReference>
<keyword evidence="9 11" id="KW-0406">Ion transport</keyword>
<evidence type="ECO:0000256" key="8">
    <source>
        <dbReference type="ARBA" id="ARBA00022989"/>
    </source>
</evidence>
<reference evidence="13" key="1">
    <citation type="submission" date="2016-05" db="EMBL/GenBank/DDBJ databases">
        <title>Paenibacillus oryzae. sp. nov., isolated from the rice root.</title>
        <authorList>
            <person name="Zhang J."/>
            <person name="Zhang X."/>
        </authorList>
    </citation>
    <scope>NUCLEOTIDE SEQUENCE [LARGE SCALE GENOMIC DNA]</scope>
    <source>
        <strain evidence="13">KCTC13222</strain>
    </source>
</reference>
<dbReference type="Pfam" id="PF02669">
    <property type="entry name" value="KdpC"/>
    <property type="match status" value="1"/>
</dbReference>
<keyword evidence="1 11" id="KW-0813">Transport</keyword>
<comment type="caution">
    <text evidence="12">The sequence shown here is derived from an EMBL/GenBank/DDBJ whole genome shotgun (WGS) entry which is preliminary data.</text>
</comment>
<keyword evidence="13" id="KW-1185">Reference proteome</keyword>
<dbReference type="PIRSF" id="PIRSF001296">
    <property type="entry name" value="K_ATPase_KdpC"/>
    <property type="match status" value="1"/>
</dbReference>
<keyword evidence="7 11" id="KW-0630">Potassium</keyword>
<comment type="function">
    <text evidence="11">Part of the high-affinity ATP-driven potassium transport (or Kdp) system, which catalyzes the hydrolysis of ATP coupled with the electrogenic transport of potassium into the cytoplasm. This subunit acts as a catalytic chaperone that increases the ATP-binding affinity of the ATP-hydrolyzing subunit KdpB by the formation of a transient KdpB/KdpC/ATP ternary complex.</text>
</comment>
<evidence type="ECO:0000256" key="4">
    <source>
        <dbReference type="ARBA" id="ARBA00022692"/>
    </source>
</evidence>
<evidence type="ECO:0000256" key="2">
    <source>
        <dbReference type="ARBA" id="ARBA00022475"/>
    </source>
</evidence>
<dbReference type="EMBL" id="LYPC01000028">
    <property type="protein sequence ID" value="OCT11068.1"/>
    <property type="molecule type" value="Genomic_DNA"/>
</dbReference>
<dbReference type="GO" id="GO:0008556">
    <property type="term" value="F:P-type potassium transmembrane transporter activity"/>
    <property type="evidence" value="ECO:0007669"/>
    <property type="project" value="InterPro"/>
</dbReference>
<keyword evidence="4 11" id="KW-0812">Transmembrane</keyword>
<dbReference type="AlphaFoldDB" id="A0A1C0ZSM1"/>
<organism evidence="12 13">
    <name type="scientific">Paenibacillus pectinilyticus</name>
    <dbReference type="NCBI Taxonomy" id="512399"/>
    <lineage>
        <taxon>Bacteria</taxon>
        <taxon>Bacillati</taxon>
        <taxon>Bacillota</taxon>
        <taxon>Bacilli</taxon>
        <taxon>Bacillales</taxon>
        <taxon>Paenibacillaceae</taxon>
        <taxon>Paenibacillus</taxon>
    </lineage>
</organism>
<evidence type="ECO:0000256" key="11">
    <source>
        <dbReference type="HAMAP-Rule" id="MF_00276"/>
    </source>
</evidence>
<keyword evidence="8 11" id="KW-1133">Transmembrane helix</keyword>
<accession>A0A1C0ZSM1</accession>
<evidence type="ECO:0000256" key="10">
    <source>
        <dbReference type="ARBA" id="ARBA00023136"/>
    </source>
</evidence>
<keyword evidence="10 11" id="KW-0472">Membrane</keyword>
<sequence length="187" mass="19537">MKSVVIAVRVSLLFMVVCGLIYPLATTGVAQVLFPKQANGSLIESGGVVVGSELLAQGFESPKLFHPRESAAKYDPTASSGSNRAVASSDYAAELANKIAALKEENPTLTDIPADLVTVSGSGFDPDLSLEGAKAQVPRISAATGVSVGDLNGLIDRLSKTRQFGILGEPRVNVTELNSELLKQVKL</sequence>
<dbReference type="RefSeq" id="WP_065857769.1">
    <property type="nucleotide sequence ID" value="NZ_LYPC01000028.1"/>
</dbReference>
<dbReference type="STRING" id="512399.A8709_05055"/>
<name>A0A1C0ZSM1_9BACL</name>
<dbReference type="Proteomes" id="UP000093309">
    <property type="component" value="Unassembled WGS sequence"/>
</dbReference>
<dbReference type="NCBIfam" id="TIGR00681">
    <property type="entry name" value="kdpC"/>
    <property type="match status" value="1"/>
</dbReference>
<evidence type="ECO:0000313" key="13">
    <source>
        <dbReference type="Proteomes" id="UP000093309"/>
    </source>
</evidence>
<dbReference type="PANTHER" id="PTHR30042">
    <property type="entry name" value="POTASSIUM-TRANSPORTING ATPASE C CHAIN"/>
    <property type="match status" value="1"/>
</dbReference>
<keyword evidence="6 11" id="KW-0067">ATP-binding</keyword>
<evidence type="ECO:0000256" key="6">
    <source>
        <dbReference type="ARBA" id="ARBA00022840"/>
    </source>
</evidence>
<dbReference type="PANTHER" id="PTHR30042:SF2">
    <property type="entry name" value="POTASSIUM-TRANSPORTING ATPASE KDPC SUBUNIT"/>
    <property type="match status" value="1"/>
</dbReference>
<proteinExistence type="inferred from homology"/>
<keyword evidence="2 11" id="KW-1003">Cell membrane</keyword>
<comment type="subunit">
    <text evidence="11">The system is composed of three essential subunits: KdpA, KdpB and KdpC.</text>
</comment>
<dbReference type="OrthoDB" id="9809491at2"/>
<evidence type="ECO:0000256" key="5">
    <source>
        <dbReference type="ARBA" id="ARBA00022741"/>
    </source>
</evidence>
<evidence type="ECO:0000256" key="1">
    <source>
        <dbReference type="ARBA" id="ARBA00022448"/>
    </source>
</evidence>
<evidence type="ECO:0000313" key="12">
    <source>
        <dbReference type="EMBL" id="OCT11068.1"/>
    </source>
</evidence>
<evidence type="ECO:0000256" key="9">
    <source>
        <dbReference type="ARBA" id="ARBA00023065"/>
    </source>
</evidence>
<keyword evidence="3 11" id="KW-0633">Potassium transport</keyword>
<comment type="subcellular location">
    <subcellularLocation>
        <location evidence="11">Cell membrane</location>
        <topology evidence="11">Single-pass membrane protein</topology>
    </subcellularLocation>
</comment>
<gene>
    <name evidence="11" type="primary">kdpC</name>
    <name evidence="12" type="ORF">A8709_05055</name>
</gene>
<evidence type="ECO:0000256" key="3">
    <source>
        <dbReference type="ARBA" id="ARBA00022538"/>
    </source>
</evidence>
<dbReference type="NCBIfam" id="NF001454">
    <property type="entry name" value="PRK00315.1"/>
    <property type="match status" value="1"/>
</dbReference>
<keyword evidence="5 11" id="KW-0547">Nucleotide-binding</keyword>
<dbReference type="GO" id="GO:0005886">
    <property type="term" value="C:plasma membrane"/>
    <property type="evidence" value="ECO:0007669"/>
    <property type="project" value="UniProtKB-SubCell"/>
</dbReference>
<dbReference type="InterPro" id="IPR003820">
    <property type="entry name" value="KdpC"/>
</dbReference>